<evidence type="ECO:0000313" key="5">
    <source>
        <dbReference type="Proteomes" id="UP000434957"/>
    </source>
</evidence>
<sequence length="129" mass="13553">MADANITESSRQVLKAACTCFVTASSPDDGCGYSLLRSPTWIWVIKSDSSATLPTVSLAQVLLTLDLSATLPTANPETLLLMLDLGSMPLLTLDRSALLPTVSPALLPTLDLSATLPTVSPELVLTLAR</sequence>
<organism evidence="1 6">
    <name type="scientific">Phytophthora rubi</name>
    <dbReference type="NCBI Taxonomy" id="129364"/>
    <lineage>
        <taxon>Eukaryota</taxon>
        <taxon>Sar</taxon>
        <taxon>Stramenopiles</taxon>
        <taxon>Oomycota</taxon>
        <taxon>Peronosporomycetes</taxon>
        <taxon>Peronosporales</taxon>
        <taxon>Peronosporaceae</taxon>
        <taxon>Phytophthora</taxon>
    </lineage>
</organism>
<dbReference type="EMBL" id="QXFU01001697">
    <property type="protein sequence ID" value="KAE8997175.1"/>
    <property type="molecule type" value="Genomic_DNA"/>
</dbReference>
<comment type="caution">
    <text evidence="1">The sequence shown here is derived from an EMBL/GenBank/DDBJ whole genome shotgun (WGS) entry which is preliminary data.</text>
</comment>
<keyword evidence="5" id="KW-1185">Reference proteome</keyword>
<evidence type="ECO:0000313" key="4">
    <source>
        <dbReference type="Proteomes" id="UP000429607"/>
    </source>
</evidence>
<evidence type="ECO:0000313" key="6">
    <source>
        <dbReference type="Proteomes" id="UP000435112"/>
    </source>
</evidence>
<dbReference type="Proteomes" id="UP000429607">
    <property type="component" value="Unassembled WGS sequence"/>
</dbReference>
<name>A0A6A3JXT3_9STRA</name>
<dbReference type="EMBL" id="QXFV01000076">
    <property type="protein sequence ID" value="KAE9050549.1"/>
    <property type="molecule type" value="Genomic_DNA"/>
</dbReference>
<reference evidence="4 6" key="1">
    <citation type="submission" date="2018-09" db="EMBL/GenBank/DDBJ databases">
        <title>Genomic investigation of the strawberry pathogen Phytophthora fragariae indicates pathogenicity is determined by transcriptional variation in three key races.</title>
        <authorList>
            <person name="Adams T.M."/>
            <person name="Armitage A.D."/>
            <person name="Sobczyk M.K."/>
            <person name="Bates H.J."/>
            <person name="Dunwell J.M."/>
            <person name="Nellist C.F."/>
            <person name="Harrison R.J."/>
        </authorList>
    </citation>
    <scope>NUCLEOTIDE SEQUENCE [LARGE SCALE GENOMIC DNA]</scope>
    <source>
        <strain evidence="2 4">SCRP249</strain>
        <strain evidence="1 6">SCRP324</strain>
        <strain evidence="3 5">SCRP333</strain>
    </source>
</reference>
<evidence type="ECO:0000313" key="2">
    <source>
        <dbReference type="EMBL" id="KAE9050549.1"/>
    </source>
</evidence>
<gene>
    <name evidence="2" type="ORF">PR001_g2282</name>
    <name evidence="1" type="ORF">PR002_g19113</name>
    <name evidence="3" type="ORF">PR003_g2397</name>
</gene>
<proteinExistence type="predicted"/>
<evidence type="ECO:0000313" key="3">
    <source>
        <dbReference type="EMBL" id="KAE9356289.1"/>
    </source>
</evidence>
<accession>A0A6A3JXT3</accession>
<evidence type="ECO:0000313" key="1">
    <source>
        <dbReference type="EMBL" id="KAE8997175.1"/>
    </source>
</evidence>
<dbReference type="EMBL" id="QXFT01000075">
    <property type="protein sequence ID" value="KAE9356289.1"/>
    <property type="molecule type" value="Genomic_DNA"/>
</dbReference>
<dbReference type="Proteomes" id="UP000435112">
    <property type="component" value="Unassembled WGS sequence"/>
</dbReference>
<dbReference type="OrthoDB" id="10592203at2759"/>
<dbReference type="AlphaFoldDB" id="A0A6A3JXT3"/>
<dbReference type="Proteomes" id="UP000434957">
    <property type="component" value="Unassembled WGS sequence"/>
</dbReference>
<protein>
    <submittedName>
        <fullName evidence="1">Uncharacterized protein</fullName>
    </submittedName>
</protein>